<feature type="region of interest" description="Disordered" evidence="1">
    <location>
        <begin position="1"/>
        <end position="77"/>
    </location>
</feature>
<feature type="compositionally biased region" description="Basic and acidic residues" evidence="1">
    <location>
        <begin position="1"/>
        <end position="11"/>
    </location>
</feature>
<evidence type="ECO:0000256" key="1">
    <source>
        <dbReference type="SAM" id="MobiDB-lite"/>
    </source>
</evidence>
<dbReference type="InterPro" id="IPR003356">
    <property type="entry name" value="DNA_methylase_A-5"/>
</dbReference>
<feature type="compositionally biased region" description="Polar residues" evidence="1">
    <location>
        <begin position="45"/>
        <end position="57"/>
    </location>
</feature>
<evidence type="ECO:0000313" key="3">
    <source>
        <dbReference type="EMBL" id="SVA95810.1"/>
    </source>
</evidence>
<gene>
    <name evidence="3" type="ORF">METZ01_LOCUS148664</name>
</gene>
<sequence length="645" mass="70929">MATRTSPDRKSSRQTLFPGEAKAFARSGVDPEEALGYLSDRVNAHQASSTAEDPTSTLEDRQGSAPADSTPPHGSRARRDLALLRRSLKVTSGEIAVLAGKDPSAVTHWRKGQKKFPEPVVGGRSPLFNFDEVHDWLERHDKLANEPDAAWLWRKSVQALHQATGQEGRSRLRGYVTAMVVVLPDFLDDISGFVELRETAGLTHWFEETGWDLDGDPAKFLDEHLTGVDTDHEARACTARAFRYAIDSGCTQRGLLDDALDALDALSPAQTTTSLRISALITRLAYDLPNPPESVLDLACGEATLLADLLNPPPNLKPRHSFKLRGIEKDPDTAAIARTRLQLHDPHGEVDWDIRVDDSLAAATPAEAFDVVVVDPPTKKAKEWVNLAKKSLAANRTSRAFVLLPRSALDADGPCASLIRERQLEAVVFLPNRLKKNSRGLALCVITSGSDPCEEILVIDLADLKLKNFSSGTVTPLSDPPGDALPVDQVCDAISHWRNTRTINDELLPGRQRSRGTEAPFRSWLMARPARGSLEELFPEVADQWHPTRKPWEFDTAGGMDFAHRFFTTSVLQGPGTGEPISDSMEEIRLAVEHAWAETVRTLDPSTEPLTKPVDVPLELLAKLEELKKLLSIGLTDLDSRKPPK</sequence>
<dbReference type="GO" id="GO:0003677">
    <property type="term" value="F:DNA binding"/>
    <property type="evidence" value="ECO:0007669"/>
    <property type="project" value="InterPro"/>
</dbReference>
<feature type="domain" description="DNA methylase adenine-specific" evidence="2">
    <location>
        <begin position="276"/>
        <end position="396"/>
    </location>
</feature>
<reference evidence="3" key="1">
    <citation type="submission" date="2018-05" db="EMBL/GenBank/DDBJ databases">
        <authorList>
            <person name="Lanie J.A."/>
            <person name="Ng W.-L."/>
            <person name="Kazmierczak K.M."/>
            <person name="Andrzejewski T.M."/>
            <person name="Davidsen T.M."/>
            <person name="Wayne K.J."/>
            <person name="Tettelin H."/>
            <person name="Glass J.I."/>
            <person name="Rusch D."/>
            <person name="Podicherti R."/>
            <person name="Tsui H.-C.T."/>
            <person name="Winkler M.E."/>
        </authorList>
    </citation>
    <scope>NUCLEOTIDE SEQUENCE</scope>
</reference>
<accession>A0A382A2S3</accession>
<dbReference type="Pfam" id="PF02384">
    <property type="entry name" value="N6_Mtase"/>
    <property type="match status" value="1"/>
</dbReference>
<protein>
    <recommendedName>
        <fullName evidence="2">DNA methylase adenine-specific domain-containing protein</fullName>
    </recommendedName>
</protein>
<dbReference type="GO" id="GO:0008170">
    <property type="term" value="F:N-methyltransferase activity"/>
    <property type="evidence" value="ECO:0007669"/>
    <property type="project" value="InterPro"/>
</dbReference>
<dbReference type="CDD" id="cd02440">
    <property type="entry name" value="AdoMet_MTases"/>
    <property type="match status" value="1"/>
</dbReference>
<dbReference type="Gene3D" id="3.40.50.150">
    <property type="entry name" value="Vaccinia Virus protein VP39"/>
    <property type="match status" value="1"/>
</dbReference>
<name>A0A382A2S3_9ZZZZ</name>
<dbReference type="SUPFAM" id="SSF53335">
    <property type="entry name" value="S-adenosyl-L-methionine-dependent methyltransferases"/>
    <property type="match status" value="1"/>
</dbReference>
<dbReference type="EMBL" id="UINC01023677">
    <property type="protein sequence ID" value="SVA95810.1"/>
    <property type="molecule type" value="Genomic_DNA"/>
</dbReference>
<evidence type="ECO:0000259" key="2">
    <source>
        <dbReference type="Pfam" id="PF02384"/>
    </source>
</evidence>
<dbReference type="InterPro" id="IPR029063">
    <property type="entry name" value="SAM-dependent_MTases_sf"/>
</dbReference>
<dbReference type="AlphaFoldDB" id="A0A382A2S3"/>
<organism evidence="3">
    <name type="scientific">marine metagenome</name>
    <dbReference type="NCBI Taxonomy" id="408172"/>
    <lineage>
        <taxon>unclassified sequences</taxon>
        <taxon>metagenomes</taxon>
        <taxon>ecological metagenomes</taxon>
    </lineage>
</organism>
<proteinExistence type="predicted"/>